<name>A0A699QHB7_TANCI</name>
<evidence type="ECO:0000256" key="3">
    <source>
        <dbReference type="ARBA" id="ARBA00022692"/>
    </source>
</evidence>
<evidence type="ECO:0000313" key="9">
    <source>
        <dbReference type="EMBL" id="GFC65684.1"/>
    </source>
</evidence>
<reference evidence="9" key="1">
    <citation type="journal article" date="2019" name="Sci. Rep.">
        <title>Draft genome of Tanacetum cinerariifolium, the natural source of mosquito coil.</title>
        <authorList>
            <person name="Yamashiro T."/>
            <person name="Shiraishi A."/>
            <person name="Satake H."/>
            <person name="Nakayama K."/>
        </authorList>
    </citation>
    <scope>NUCLEOTIDE SEQUENCE</scope>
</reference>
<keyword evidence="5" id="KW-0677">Repeat</keyword>
<dbReference type="Pfam" id="PF00560">
    <property type="entry name" value="LRR_1"/>
    <property type="match status" value="5"/>
</dbReference>
<evidence type="ECO:0000256" key="6">
    <source>
        <dbReference type="ARBA" id="ARBA00022989"/>
    </source>
</evidence>
<keyword evidence="8" id="KW-0325">Glycoprotein</keyword>
<dbReference type="PANTHER" id="PTHR48061">
    <property type="entry name" value="LEUCINE-RICH REPEAT RECEPTOR PROTEIN KINASE EMS1-LIKE-RELATED"/>
    <property type="match status" value="1"/>
</dbReference>
<evidence type="ECO:0000256" key="5">
    <source>
        <dbReference type="ARBA" id="ARBA00022737"/>
    </source>
</evidence>
<comment type="subcellular location">
    <subcellularLocation>
        <location evidence="1">Membrane</location>
        <topology evidence="1">Single-pass type I membrane protein</topology>
    </subcellularLocation>
</comment>
<dbReference type="SUPFAM" id="SSF52058">
    <property type="entry name" value="L domain-like"/>
    <property type="match status" value="1"/>
</dbReference>
<proteinExistence type="predicted"/>
<sequence length="274" mass="30239">DWCKGLSSSLPNLEVLSLSSCQLSGPLKDSLENLKSLSVIRLDYNNLSAPIPNFFANLKNLTVMKLASCNLIGTFPEKVLQLQSLQTLDLALNNNLSGSLPDFPINGSLQSLVLSNTNLSGAIPESIGNLKNLSRINLRQSNFSGRIPKSLEKLTHLSYIDFNSSIVSHLPKLYALNLASCNLQKFPNLQNHSTLMYVDLSDNNIPGEIPNWIWEVGNGGLLYMNVSHNQLTGLEEPYTFPINLTCLDLHSNNLSGVIHVPPIMTTYIDYSNNR</sequence>
<feature type="non-terminal residue" evidence="9">
    <location>
        <position position="1"/>
    </location>
</feature>
<evidence type="ECO:0000256" key="7">
    <source>
        <dbReference type="ARBA" id="ARBA00023136"/>
    </source>
</evidence>
<gene>
    <name evidence="9" type="ORF">Tci_837654</name>
</gene>
<dbReference type="FunFam" id="3.80.10.10:FF:000041">
    <property type="entry name" value="LRR receptor-like serine/threonine-protein kinase ERECTA"/>
    <property type="match status" value="1"/>
</dbReference>
<dbReference type="AlphaFoldDB" id="A0A699QHB7"/>
<organism evidence="9">
    <name type="scientific">Tanacetum cinerariifolium</name>
    <name type="common">Dalmatian daisy</name>
    <name type="synonym">Chrysanthemum cinerariifolium</name>
    <dbReference type="NCBI Taxonomy" id="118510"/>
    <lineage>
        <taxon>Eukaryota</taxon>
        <taxon>Viridiplantae</taxon>
        <taxon>Streptophyta</taxon>
        <taxon>Embryophyta</taxon>
        <taxon>Tracheophyta</taxon>
        <taxon>Spermatophyta</taxon>
        <taxon>Magnoliopsida</taxon>
        <taxon>eudicotyledons</taxon>
        <taxon>Gunneridae</taxon>
        <taxon>Pentapetalae</taxon>
        <taxon>asterids</taxon>
        <taxon>campanulids</taxon>
        <taxon>Asterales</taxon>
        <taxon>Asteraceae</taxon>
        <taxon>Asteroideae</taxon>
        <taxon>Anthemideae</taxon>
        <taxon>Anthemidinae</taxon>
        <taxon>Tanacetum</taxon>
    </lineage>
</organism>
<keyword evidence="2" id="KW-0433">Leucine-rich repeat</keyword>
<dbReference type="InterPro" id="IPR001611">
    <property type="entry name" value="Leu-rich_rpt"/>
</dbReference>
<feature type="non-terminal residue" evidence="9">
    <location>
        <position position="274"/>
    </location>
</feature>
<dbReference type="InterPro" id="IPR032675">
    <property type="entry name" value="LRR_dom_sf"/>
</dbReference>
<keyword evidence="4" id="KW-0732">Signal</keyword>
<evidence type="ECO:0000256" key="2">
    <source>
        <dbReference type="ARBA" id="ARBA00022614"/>
    </source>
</evidence>
<dbReference type="EMBL" id="BKCJ011007739">
    <property type="protein sequence ID" value="GFC65684.1"/>
    <property type="molecule type" value="Genomic_DNA"/>
</dbReference>
<keyword evidence="6" id="KW-1133">Transmembrane helix</keyword>
<accession>A0A699QHB7</accession>
<dbReference type="Gene3D" id="3.80.10.10">
    <property type="entry name" value="Ribonuclease Inhibitor"/>
    <property type="match status" value="3"/>
</dbReference>
<dbReference type="PANTHER" id="PTHR48061:SF2">
    <property type="entry name" value="RECEPTOR LIKE PROTEIN 30-LIKE"/>
    <property type="match status" value="1"/>
</dbReference>
<evidence type="ECO:0000256" key="8">
    <source>
        <dbReference type="ARBA" id="ARBA00023180"/>
    </source>
</evidence>
<evidence type="ECO:0000256" key="4">
    <source>
        <dbReference type="ARBA" id="ARBA00022729"/>
    </source>
</evidence>
<protein>
    <submittedName>
        <fullName evidence="9">Uncharacterized protein</fullName>
    </submittedName>
</protein>
<dbReference type="InterPro" id="IPR046956">
    <property type="entry name" value="RLP23-like"/>
</dbReference>
<keyword evidence="3" id="KW-0812">Transmembrane</keyword>
<dbReference type="GO" id="GO:0016020">
    <property type="term" value="C:membrane"/>
    <property type="evidence" value="ECO:0007669"/>
    <property type="project" value="UniProtKB-SubCell"/>
</dbReference>
<comment type="caution">
    <text evidence="9">The sequence shown here is derived from an EMBL/GenBank/DDBJ whole genome shotgun (WGS) entry which is preliminary data.</text>
</comment>
<evidence type="ECO:0000256" key="1">
    <source>
        <dbReference type="ARBA" id="ARBA00004479"/>
    </source>
</evidence>
<keyword evidence="7" id="KW-0472">Membrane</keyword>